<feature type="region of interest" description="Disordered" evidence="2">
    <location>
        <begin position="204"/>
        <end position="244"/>
    </location>
</feature>
<feature type="compositionally biased region" description="Polar residues" evidence="2">
    <location>
        <begin position="120"/>
        <end position="131"/>
    </location>
</feature>
<feature type="coiled-coil region" evidence="1">
    <location>
        <begin position="374"/>
        <end position="401"/>
    </location>
</feature>
<feature type="region of interest" description="Disordered" evidence="2">
    <location>
        <begin position="524"/>
        <end position="550"/>
    </location>
</feature>
<keyword evidence="1" id="KW-0175">Coiled coil</keyword>
<dbReference type="InParanoid" id="A0A1E7EUC2"/>
<feature type="compositionally biased region" description="Basic and acidic residues" evidence="2">
    <location>
        <begin position="215"/>
        <end position="224"/>
    </location>
</feature>
<evidence type="ECO:0000256" key="2">
    <source>
        <dbReference type="SAM" id="MobiDB-lite"/>
    </source>
</evidence>
<protein>
    <submittedName>
        <fullName evidence="3">Uncharacterized protein</fullName>
    </submittedName>
</protein>
<reference evidence="3 4" key="1">
    <citation type="submission" date="2016-09" db="EMBL/GenBank/DDBJ databases">
        <title>Extensive genetic diversity and differential bi-allelic expression allows diatom success in the polar Southern Ocean.</title>
        <authorList>
            <consortium name="DOE Joint Genome Institute"/>
            <person name="Mock T."/>
            <person name="Otillar R.P."/>
            <person name="Strauss J."/>
            <person name="Dupont C."/>
            <person name="Frickenhaus S."/>
            <person name="Maumus F."/>
            <person name="Mcmullan M."/>
            <person name="Sanges R."/>
            <person name="Schmutz J."/>
            <person name="Toseland A."/>
            <person name="Valas R."/>
            <person name="Veluchamy A."/>
            <person name="Ward B.J."/>
            <person name="Allen A."/>
            <person name="Barry K."/>
            <person name="Falciatore A."/>
            <person name="Ferrante M."/>
            <person name="Fortunato A.E."/>
            <person name="Gloeckner G."/>
            <person name="Gruber A."/>
            <person name="Hipkin R."/>
            <person name="Janech M."/>
            <person name="Kroth P."/>
            <person name="Leese F."/>
            <person name="Lindquist E."/>
            <person name="Lyon B.R."/>
            <person name="Martin J."/>
            <person name="Mayer C."/>
            <person name="Parker M."/>
            <person name="Quesneville H."/>
            <person name="Raymond J."/>
            <person name="Uhlig C."/>
            <person name="Valentin K.U."/>
            <person name="Worden A.Z."/>
            <person name="Armbrust E.V."/>
            <person name="Bowler C."/>
            <person name="Green B."/>
            <person name="Moulton V."/>
            <person name="Van Oosterhout C."/>
            <person name="Grigoriev I."/>
        </authorList>
    </citation>
    <scope>NUCLEOTIDE SEQUENCE [LARGE SCALE GENOMIC DNA]</scope>
    <source>
        <strain evidence="3 4">CCMP1102</strain>
    </source>
</reference>
<feature type="compositionally biased region" description="Low complexity" evidence="2">
    <location>
        <begin position="409"/>
        <end position="428"/>
    </location>
</feature>
<proteinExistence type="predicted"/>
<keyword evidence="4" id="KW-1185">Reference proteome</keyword>
<feature type="region of interest" description="Disordered" evidence="2">
    <location>
        <begin position="401"/>
        <end position="428"/>
    </location>
</feature>
<sequence>MRYQVMNNGNDMTNPVMRGVSLLDDTTTVNYTSDGETATSTLASDDPFSLLHTHESYRDNVHSNLFGITDDDSSFFGGNTRRSTWSHTNTASYSNAGSSYEEMPFMASIKQENRLGMMGQNEQPSAPSTPDNDLANDVANDSDPASIQPNETNNDYACEMLLETNVILNKFVDGTILIVQAAFGCCYDQADGSLFRPYSVKNNNQDVNNNNDNHIGNKEKKDESLPPSIAPIGITEEKDESREDVVKNNVRTNAQTSITIAESKTTTNELTPRSSDIRDDSNFIYRDNNSKFLDGKTDPTVTTAVSNDSTMNESVQRFKEYMYNRYEDKNQSECKETTDINSMDDTDVWNGIIVTPVSRATKQINDSGHTSVTKERTGVDIQSYENENKNLKKNLNKNLNKDLNKDLNKNLSKNLNKNLNTSTTTTKPKLTTTATTDQLSATDLSYVNTTTSHKGTSVKISKRGRYLTQLPRRISTVVDQLSTDILKEENNIDSQTRTRKETEMIKHRSSSSLFHIKSIDGCEDHRDDQIESSQDTSTTSSNIQRMKCHTQEECKPEITIDLTMMEDIL</sequence>
<name>A0A1E7EUC2_9STRA</name>
<evidence type="ECO:0000256" key="1">
    <source>
        <dbReference type="SAM" id="Coils"/>
    </source>
</evidence>
<gene>
    <name evidence="3" type="ORF">FRACYDRAFT_248309</name>
</gene>
<feature type="compositionally biased region" description="Polar residues" evidence="2">
    <location>
        <begin position="531"/>
        <end position="544"/>
    </location>
</feature>
<feature type="region of interest" description="Disordered" evidence="2">
    <location>
        <begin position="118"/>
        <end position="151"/>
    </location>
</feature>
<evidence type="ECO:0000313" key="3">
    <source>
        <dbReference type="EMBL" id="OEU09456.1"/>
    </source>
</evidence>
<dbReference type="KEGG" id="fcy:FRACYDRAFT_248309"/>
<accession>A0A1E7EUC2</accession>
<dbReference type="Proteomes" id="UP000095751">
    <property type="component" value="Unassembled WGS sequence"/>
</dbReference>
<feature type="compositionally biased region" description="Basic and acidic residues" evidence="2">
    <location>
        <begin position="235"/>
        <end position="244"/>
    </location>
</feature>
<feature type="compositionally biased region" description="Low complexity" evidence="2">
    <location>
        <begin position="204"/>
        <end position="213"/>
    </location>
</feature>
<dbReference type="AlphaFoldDB" id="A0A1E7EUC2"/>
<evidence type="ECO:0000313" key="4">
    <source>
        <dbReference type="Proteomes" id="UP000095751"/>
    </source>
</evidence>
<organism evidence="3 4">
    <name type="scientific">Fragilariopsis cylindrus CCMP1102</name>
    <dbReference type="NCBI Taxonomy" id="635003"/>
    <lineage>
        <taxon>Eukaryota</taxon>
        <taxon>Sar</taxon>
        <taxon>Stramenopiles</taxon>
        <taxon>Ochrophyta</taxon>
        <taxon>Bacillariophyta</taxon>
        <taxon>Bacillariophyceae</taxon>
        <taxon>Bacillariophycidae</taxon>
        <taxon>Bacillariales</taxon>
        <taxon>Bacillariaceae</taxon>
        <taxon>Fragilariopsis</taxon>
    </lineage>
</organism>
<dbReference type="EMBL" id="KV784375">
    <property type="protein sequence ID" value="OEU09456.1"/>
    <property type="molecule type" value="Genomic_DNA"/>
</dbReference>